<comment type="caution">
    <text evidence="2">The sequence shown here is derived from an EMBL/GenBank/DDBJ whole genome shotgun (WGS) entry which is preliminary data.</text>
</comment>
<proteinExistence type="predicted"/>
<dbReference type="CDD" id="cd13426">
    <property type="entry name" value="Peptidase_G1"/>
    <property type="match status" value="1"/>
</dbReference>
<gene>
    <name evidence="2" type="ORF">PGQ11_014520</name>
</gene>
<sequence length="252" mass="27291">MNFASVIAAVLLLCANMAAGFPSIGNAMTADHADYIDHFNPQWAGAVIFKDNVSFVRGGLTVPTPIWGTVNGTSYAVLIGIDGAGRLPNGCNDSVSLQTGIIMEYDNGLASFKGWYAWLPDVAHYYDFEIQADDNVSFSIVAYSKTEAHVAIYNQRTGLVADKELNSTQPLCFSSVEWIVEDYTDSNGAVVTFPNFGTINFTEVQGAAMESGQWASVDLNDAEIWDVLDSDGRPLTSCGTWRDSSVFCNYIG</sequence>
<evidence type="ECO:0000313" key="2">
    <source>
        <dbReference type="EMBL" id="KAK8852041.1"/>
    </source>
</evidence>
<reference evidence="2 3" key="1">
    <citation type="journal article" date="2024" name="IMA Fungus">
        <title>Apiospora arundinis, a panoply of carbohydrate-active enzymes and secondary metabolites.</title>
        <authorList>
            <person name="Sorensen T."/>
            <person name="Petersen C."/>
            <person name="Muurmann A.T."/>
            <person name="Christiansen J.V."/>
            <person name="Brundto M.L."/>
            <person name="Overgaard C.K."/>
            <person name="Boysen A.T."/>
            <person name="Wollenberg R.D."/>
            <person name="Larsen T.O."/>
            <person name="Sorensen J.L."/>
            <person name="Nielsen K.L."/>
            <person name="Sondergaard T.E."/>
        </authorList>
    </citation>
    <scope>NUCLEOTIDE SEQUENCE [LARGE SCALE GENOMIC DNA]</scope>
    <source>
        <strain evidence="2 3">AAU 773</strain>
    </source>
</reference>
<organism evidence="2 3">
    <name type="scientific">Apiospora arundinis</name>
    <dbReference type="NCBI Taxonomy" id="335852"/>
    <lineage>
        <taxon>Eukaryota</taxon>
        <taxon>Fungi</taxon>
        <taxon>Dikarya</taxon>
        <taxon>Ascomycota</taxon>
        <taxon>Pezizomycotina</taxon>
        <taxon>Sordariomycetes</taxon>
        <taxon>Xylariomycetidae</taxon>
        <taxon>Amphisphaeriales</taxon>
        <taxon>Apiosporaceae</taxon>
        <taxon>Apiospora</taxon>
    </lineage>
</organism>
<feature type="signal peptide" evidence="1">
    <location>
        <begin position="1"/>
        <end position="20"/>
    </location>
</feature>
<name>A0ABR2HSL0_9PEZI</name>
<dbReference type="SUPFAM" id="SSF49899">
    <property type="entry name" value="Concanavalin A-like lectins/glucanases"/>
    <property type="match status" value="1"/>
</dbReference>
<keyword evidence="3" id="KW-1185">Reference proteome</keyword>
<dbReference type="InterPro" id="IPR013320">
    <property type="entry name" value="ConA-like_dom_sf"/>
</dbReference>
<protein>
    <submittedName>
        <fullName evidence="2">Peptidase A4 family-domain-containing protein</fullName>
    </submittedName>
</protein>
<evidence type="ECO:0000256" key="1">
    <source>
        <dbReference type="SAM" id="SignalP"/>
    </source>
</evidence>
<dbReference type="InterPro" id="IPR000250">
    <property type="entry name" value="Peptidase_G1"/>
</dbReference>
<dbReference type="Proteomes" id="UP001390339">
    <property type="component" value="Unassembled WGS sequence"/>
</dbReference>
<dbReference type="InterPro" id="IPR038656">
    <property type="entry name" value="Peptidase_G1_sf"/>
</dbReference>
<dbReference type="Gene3D" id="2.60.120.700">
    <property type="entry name" value="Peptidase G1"/>
    <property type="match status" value="1"/>
</dbReference>
<keyword evidence="1" id="KW-0732">Signal</keyword>
<evidence type="ECO:0000313" key="3">
    <source>
        <dbReference type="Proteomes" id="UP001390339"/>
    </source>
</evidence>
<dbReference type="Pfam" id="PF01828">
    <property type="entry name" value="Peptidase_A4"/>
    <property type="match status" value="1"/>
</dbReference>
<dbReference type="PANTHER" id="PTHR37536">
    <property type="entry name" value="PUTATIVE (AFU_ORTHOLOGUE AFUA_3G02970)-RELATED"/>
    <property type="match status" value="1"/>
</dbReference>
<dbReference type="EMBL" id="JAPCWZ010000009">
    <property type="protein sequence ID" value="KAK8852041.1"/>
    <property type="molecule type" value="Genomic_DNA"/>
</dbReference>
<accession>A0ABR2HSL0</accession>
<feature type="chain" id="PRO_5045949231" evidence="1">
    <location>
        <begin position="21"/>
        <end position="252"/>
    </location>
</feature>
<dbReference type="PANTHER" id="PTHR37536:SF1">
    <property type="entry name" value="ASPERGILLOPEPSIN, PUTAITVE (AFU_ORTHOLOGUE AFUA_7G01200)"/>
    <property type="match status" value="1"/>
</dbReference>